<dbReference type="AlphaFoldDB" id="A0A9W6RRF0"/>
<organism evidence="2 3">
    <name type="scientific">Actinoallomurus iriomotensis</name>
    <dbReference type="NCBI Taxonomy" id="478107"/>
    <lineage>
        <taxon>Bacteria</taxon>
        <taxon>Bacillati</taxon>
        <taxon>Actinomycetota</taxon>
        <taxon>Actinomycetes</taxon>
        <taxon>Streptosporangiales</taxon>
        <taxon>Thermomonosporaceae</taxon>
        <taxon>Actinoallomurus</taxon>
    </lineage>
</organism>
<dbReference type="EMBL" id="BSTJ01000009">
    <property type="protein sequence ID" value="GLY78792.1"/>
    <property type="molecule type" value="Genomic_DNA"/>
</dbReference>
<sequence>MAAMAGTGCAERPGGGDAVDAVRRSGDLDDGREGAAATVVFGCAGCGAALTAPVSRVALPVNAHHTYGHQFLPPLMEPGTFAVDPEPFGPPWRPWDEVGADEAGARGVYAPVCSLSYGPRGAVVIAPGDVRGTAFVPDRGDGCLGLDGRDGPNLACVRCGRAVATRVDDCSYWQAVWLDPLAVRRLTGDDPPHRAADWHALPEGVPPLESSGMWSPLWDVAVSAALAHLLAVSAGVRVNLPDGLVAETFGPALDALLPPGPPARNLALAGPGRSTDADIALVPRHPRTGETWPYAGETVPLAAEVWAYLARHHDRRPVPGAGRWPDDAWRDDPPPLLPSMRFRPDRRVFLRTLARLPEVRAPWLRAIYDRVGNRAPAHPDPFW</sequence>
<evidence type="ECO:0000313" key="3">
    <source>
        <dbReference type="Proteomes" id="UP001165135"/>
    </source>
</evidence>
<reference evidence="2" key="1">
    <citation type="submission" date="2023-03" db="EMBL/GenBank/DDBJ databases">
        <title>Actinoallomurus iriomotensis NBRC 103681.</title>
        <authorList>
            <person name="Ichikawa N."/>
            <person name="Sato H."/>
            <person name="Tonouchi N."/>
        </authorList>
    </citation>
    <scope>NUCLEOTIDE SEQUENCE</scope>
    <source>
        <strain evidence="2">NBRC 103681</strain>
    </source>
</reference>
<comment type="caution">
    <text evidence="2">The sequence shown here is derived from an EMBL/GenBank/DDBJ whole genome shotgun (WGS) entry which is preliminary data.</text>
</comment>
<feature type="compositionally biased region" description="Basic and acidic residues" evidence="1">
    <location>
        <begin position="20"/>
        <end position="29"/>
    </location>
</feature>
<feature type="region of interest" description="Disordered" evidence="1">
    <location>
        <begin position="1"/>
        <end position="29"/>
    </location>
</feature>
<protein>
    <submittedName>
        <fullName evidence="2">Uncharacterized protein</fullName>
    </submittedName>
</protein>
<dbReference type="Proteomes" id="UP001165135">
    <property type="component" value="Unassembled WGS sequence"/>
</dbReference>
<accession>A0A9W6RRF0</accession>
<evidence type="ECO:0000256" key="1">
    <source>
        <dbReference type="SAM" id="MobiDB-lite"/>
    </source>
</evidence>
<gene>
    <name evidence="2" type="ORF">Airi01_070590</name>
</gene>
<name>A0A9W6RRF0_9ACTN</name>
<proteinExistence type="predicted"/>
<evidence type="ECO:0000313" key="2">
    <source>
        <dbReference type="EMBL" id="GLY78792.1"/>
    </source>
</evidence>